<feature type="domain" description="RNA-binding S4" evidence="9">
    <location>
        <begin position="99"/>
        <end position="167"/>
    </location>
</feature>
<dbReference type="PROSITE" id="PS00632">
    <property type="entry name" value="RIBOSOMAL_S4"/>
    <property type="match status" value="1"/>
</dbReference>
<evidence type="ECO:0000256" key="1">
    <source>
        <dbReference type="ARBA" id="ARBA00007465"/>
    </source>
</evidence>
<evidence type="ECO:0000313" key="12">
    <source>
        <dbReference type="Proteomes" id="UP000034543"/>
    </source>
</evidence>
<comment type="function">
    <text evidence="7">One of the primary rRNA binding proteins, it binds directly to 16S rRNA where it nucleates assembly of the body of the 30S subunit.</text>
</comment>
<dbReference type="Gene3D" id="1.10.1050.10">
    <property type="entry name" value="Ribosomal Protein S4 Delta 41, Chain A, domain 1"/>
    <property type="match status" value="1"/>
</dbReference>
<dbReference type="EMBL" id="LCFB01000016">
    <property type="protein sequence ID" value="KKS84619.1"/>
    <property type="molecule type" value="Genomic_DNA"/>
</dbReference>
<dbReference type="NCBIfam" id="NF003717">
    <property type="entry name" value="PRK05327.1"/>
    <property type="match status" value="1"/>
</dbReference>
<dbReference type="Pfam" id="PF01479">
    <property type="entry name" value="S4"/>
    <property type="match status" value="1"/>
</dbReference>
<feature type="domain" description="Small ribosomal subunit protein uS4 N-terminal" evidence="10">
    <location>
        <begin position="3"/>
        <end position="98"/>
    </location>
</feature>
<evidence type="ECO:0000256" key="2">
    <source>
        <dbReference type="ARBA" id="ARBA00022730"/>
    </source>
</evidence>
<dbReference type="GO" id="GO:0019843">
    <property type="term" value="F:rRNA binding"/>
    <property type="evidence" value="ECO:0007669"/>
    <property type="project" value="UniProtKB-UniRule"/>
</dbReference>
<dbReference type="Proteomes" id="UP000034543">
    <property type="component" value="Unassembled WGS sequence"/>
</dbReference>
<dbReference type="InterPro" id="IPR001912">
    <property type="entry name" value="Ribosomal_uS4_N"/>
</dbReference>
<dbReference type="CDD" id="cd00165">
    <property type="entry name" value="S4"/>
    <property type="match status" value="1"/>
</dbReference>
<dbReference type="InterPro" id="IPR036986">
    <property type="entry name" value="S4_RNA-bd_sf"/>
</dbReference>
<dbReference type="Pfam" id="PF00163">
    <property type="entry name" value="Ribosomal_S4"/>
    <property type="match status" value="1"/>
</dbReference>
<dbReference type="InterPro" id="IPR018079">
    <property type="entry name" value="Ribosomal_uS4_CS"/>
</dbReference>
<accession>A0A0G1CGN6</accession>
<evidence type="ECO:0000256" key="5">
    <source>
        <dbReference type="ARBA" id="ARBA00023274"/>
    </source>
</evidence>
<evidence type="ECO:0000256" key="8">
    <source>
        <dbReference type="RuleBase" id="RU003699"/>
    </source>
</evidence>
<sequence>MARYTGPKNRLARRESVDLGMKTAGSHAHAMLLRRLNVGPGQHGAKGRRRISAYGQQLREKQKAKRVYGILERQFRRYFTNALKFRGNTGATLLTQLEKRLDNVVYRLSLAPTRVMARQLVNHGHVTVNDQKVSIPSYQVALNDVITLKPKAASIPAVKKILEEKNPVIPTWLARQGIIGKIVRQPERTDVDADINEQLIVEYYSR</sequence>
<evidence type="ECO:0000256" key="3">
    <source>
        <dbReference type="ARBA" id="ARBA00022884"/>
    </source>
</evidence>
<dbReference type="GO" id="GO:0006412">
    <property type="term" value="P:translation"/>
    <property type="evidence" value="ECO:0007669"/>
    <property type="project" value="UniProtKB-UniRule"/>
</dbReference>
<dbReference type="InterPro" id="IPR022801">
    <property type="entry name" value="Ribosomal_uS4"/>
</dbReference>
<evidence type="ECO:0000256" key="7">
    <source>
        <dbReference type="HAMAP-Rule" id="MF_01306"/>
    </source>
</evidence>
<organism evidence="11 12">
    <name type="scientific">Candidatus Gottesmanbacteria bacterium GW2011_GWA1_43_11</name>
    <dbReference type="NCBI Taxonomy" id="1618436"/>
    <lineage>
        <taxon>Bacteria</taxon>
        <taxon>Candidatus Gottesmaniibacteriota</taxon>
    </lineage>
</organism>
<comment type="caution">
    <text evidence="11">The sequence shown here is derived from an EMBL/GenBank/DDBJ whole genome shotgun (WGS) entry which is preliminary data.</text>
</comment>
<keyword evidence="4 7" id="KW-0689">Ribosomal protein</keyword>
<dbReference type="GO" id="GO:0003735">
    <property type="term" value="F:structural constituent of ribosome"/>
    <property type="evidence" value="ECO:0007669"/>
    <property type="project" value="InterPro"/>
</dbReference>
<dbReference type="Gene3D" id="3.10.290.10">
    <property type="entry name" value="RNA-binding S4 domain"/>
    <property type="match status" value="1"/>
</dbReference>
<name>A0A0G1CGN6_9BACT</name>
<protein>
    <recommendedName>
        <fullName evidence="6 7">Small ribosomal subunit protein uS4</fullName>
    </recommendedName>
</protein>
<dbReference type="PANTHER" id="PTHR11831">
    <property type="entry name" value="30S 40S RIBOSOMAL PROTEIN"/>
    <property type="match status" value="1"/>
</dbReference>
<keyword evidence="2 7" id="KW-0699">rRNA-binding</keyword>
<dbReference type="FunFam" id="3.10.290.10:FF:000001">
    <property type="entry name" value="30S ribosomal protein S4"/>
    <property type="match status" value="1"/>
</dbReference>
<gene>
    <name evidence="7" type="primary">rpsD</name>
    <name evidence="11" type="ORF">UV59_C0016G0007</name>
</gene>
<comment type="subunit">
    <text evidence="7">Part of the 30S ribosomal subunit. Contacts protein S5. The interaction surface between S4 and S5 is involved in control of translational fidelity.</text>
</comment>
<evidence type="ECO:0000256" key="4">
    <source>
        <dbReference type="ARBA" id="ARBA00022980"/>
    </source>
</evidence>
<comment type="similarity">
    <text evidence="1 7 8">Belongs to the universal ribosomal protein uS4 family.</text>
</comment>
<keyword evidence="5 7" id="KW-0687">Ribonucleoprotein</keyword>
<evidence type="ECO:0000259" key="9">
    <source>
        <dbReference type="SMART" id="SM00363"/>
    </source>
</evidence>
<dbReference type="InterPro" id="IPR002942">
    <property type="entry name" value="S4_RNA-bd"/>
</dbReference>
<evidence type="ECO:0000313" key="11">
    <source>
        <dbReference type="EMBL" id="KKS84619.1"/>
    </source>
</evidence>
<dbReference type="SUPFAM" id="SSF55174">
    <property type="entry name" value="Alpha-L RNA-binding motif"/>
    <property type="match status" value="1"/>
</dbReference>
<reference evidence="11 12" key="1">
    <citation type="journal article" date="2015" name="Nature">
        <title>rRNA introns, odd ribosomes, and small enigmatic genomes across a large radiation of phyla.</title>
        <authorList>
            <person name="Brown C.T."/>
            <person name="Hug L.A."/>
            <person name="Thomas B.C."/>
            <person name="Sharon I."/>
            <person name="Castelle C.J."/>
            <person name="Singh A."/>
            <person name="Wilkins M.J."/>
            <person name="Williams K.H."/>
            <person name="Banfield J.F."/>
        </authorList>
    </citation>
    <scope>NUCLEOTIDE SEQUENCE [LARGE SCALE GENOMIC DNA]</scope>
</reference>
<dbReference type="GO" id="GO:0042274">
    <property type="term" value="P:ribosomal small subunit biogenesis"/>
    <property type="evidence" value="ECO:0007669"/>
    <property type="project" value="TreeGrafter"/>
</dbReference>
<dbReference type="PROSITE" id="PS50889">
    <property type="entry name" value="S4"/>
    <property type="match status" value="1"/>
</dbReference>
<proteinExistence type="inferred from homology"/>
<dbReference type="SMART" id="SM00363">
    <property type="entry name" value="S4"/>
    <property type="match status" value="1"/>
</dbReference>
<dbReference type="HAMAP" id="MF_01306_B">
    <property type="entry name" value="Ribosomal_uS4_B"/>
    <property type="match status" value="1"/>
</dbReference>
<dbReference type="PATRIC" id="fig|1618436.3.peg.831"/>
<dbReference type="AlphaFoldDB" id="A0A0G1CGN6"/>
<evidence type="ECO:0000256" key="6">
    <source>
        <dbReference type="ARBA" id="ARBA00035254"/>
    </source>
</evidence>
<evidence type="ECO:0000259" key="10">
    <source>
        <dbReference type="SMART" id="SM01390"/>
    </source>
</evidence>
<comment type="function">
    <text evidence="7">With S5 and S12 plays an important role in translational accuracy.</text>
</comment>
<dbReference type="NCBIfam" id="TIGR01017">
    <property type="entry name" value="rpsD_bact"/>
    <property type="match status" value="1"/>
</dbReference>
<keyword evidence="3 7" id="KW-0694">RNA-binding</keyword>
<dbReference type="GO" id="GO:0015935">
    <property type="term" value="C:small ribosomal subunit"/>
    <property type="evidence" value="ECO:0007669"/>
    <property type="project" value="InterPro"/>
</dbReference>
<dbReference type="SMART" id="SM01390">
    <property type="entry name" value="Ribosomal_S4"/>
    <property type="match status" value="1"/>
</dbReference>
<dbReference type="PANTHER" id="PTHR11831:SF4">
    <property type="entry name" value="SMALL RIBOSOMAL SUBUNIT PROTEIN US4M"/>
    <property type="match status" value="1"/>
</dbReference>
<dbReference type="STRING" id="1618436.UV59_C0016G0007"/>
<dbReference type="InterPro" id="IPR005709">
    <property type="entry name" value="Ribosomal_uS4_bac-type"/>
</dbReference>